<name>A0A5N5I2G4_9ROSA</name>
<sequence>MGPKFLSDLPHKPLEWELADQQLGALLLLPDLSLQHHCRPESVGFFTPPVARADFQTALVARLHAKAYASGRLSGSQLGERH</sequence>
<keyword evidence="2" id="KW-1185">Reference proteome</keyword>
<reference evidence="2" key="2">
    <citation type="submission" date="2019-10" db="EMBL/GenBank/DDBJ databases">
        <title>A de novo genome assembly of a pear dwarfing rootstock.</title>
        <authorList>
            <person name="Wang F."/>
            <person name="Wang J."/>
            <person name="Li S."/>
            <person name="Zhang Y."/>
            <person name="Fang M."/>
            <person name="Ma L."/>
            <person name="Zhao Y."/>
            <person name="Jiang S."/>
        </authorList>
    </citation>
    <scope>NUCLEOTIDE SEQUENCE [LARGE SCALE GENOMIC DNA]</scope>
</reference>
<dbReference type="Proteomes" id="UP000327157">
    <property type="component" value="Chromosome 6"/>
</dbReference>
<evidence type="ECO:0000313" key="2">
    <source>
        <dbReference type="Proteomes" id="UP000327157"/>
    </source>
</evidence>
<proteinExistence type="predicted"/>
<dbReference type="EMBL" id="SMOL01000120">
    <property type="protein sequence ID" value="KAB2632681.1"/>
    <property type="molecule type" value="Genomic_DNA"/>
</dbReference>
<reference evidence="1 2" key="3">
    <citation type="submission" date="2019-11" db="EMBL/GenBank/DDBJ databases">
        <title>A de novo genome assembly of a pear dwarfing rootstock.</title>
        <authorList>
            <person name="Wang F."/>
            <person name="Wang J."/>
            <person name="Li S."/>
            <person name="Zhang Y."/>
            <person name="Fang M."/>
            <person name="Ma L."/>
            <person name="Zhao Y."/>
            <person name="Jiang S."/>
        </authorList>
    </citation>
    <scope>NUCLEOTIDE SEQUENCE [LARGE SCALE GENOMIC DNA]</scope>
    <source>
        <strain evidence="1">S2</strain>
        <tissue evidence="1">Leaf</tissue>
    </source>
</reference>
<organism evidence="1 2">
    <name type="scientific">Pyrus ussuriensis x Pyrus communis</name>
    <dbReference type="NCBI Taxonomy" id="2448454"/>
    <lineage>
        <taxon>Eukaryota</taxon>
        <taxon>Viridiplantae</taxon>
        <taxon>Streptophyta</taxon>
        <taxon>Embryophyta</taxon>
        <taxon>Tracheophyta</taxon>
        <taxon>Spermatophyta</taxon>
        <taxon>Magnoliopsida</taxon>
        <taxon>eudicotyledons</taxon>
        <taxon>Gunneridae</taxon>
        <taxon>Pentapetalae</taxon>
        <taxon>rosids</taxon>
        <taxon>fabids</taxon>
        <taxon>Rosales</taxon>
        <taxon>Rosaceae</taxon>
        <taxon>Amygdaloideae</taxon>
        <taxon>Maleae</taxon>
        <taxon>Pyrus</taxon>
    </lineage>
</organism>
<gene>
    <name evidence="1" type="ORF">D8674_028928</name>
</gene>
<dbReference type="AlphaFoldDB" id="A0A5N5I2G4"/>
<comment type="caution">
    <text evidence="1">The sequence shown here is derived from an EMBL/GenBank/DDBJ whole genome shotgun (WGS) entry which is preliminary data.</text>
</comment>
<reference evidence="1 2" key="1">
    <citation type="submission" date="2019-09" db="EMBL/GenBank/DDBJ databases">
        <authorList>
            <person name="Ou C."/>
        </authorList>
    </citation>
    <scope>NUCLEOTIDE SEQUENCE [LARGE SCALE GENOMIC DNA]</scope>
    <source>
        <strain evidence="1">S2</strain>
        <tissue evidence="1">Leaf</tissue>
    </source>
</reference>
<protein>
    <submittedName>
        <fullName evidence="1">Uncharacterized protein</fullName>
    </submittedName>
</protein>
<accession>A0A5N5I2G4</accession>
<evidence type="ECO:0000313" key="1">
    <source>
        <dbReference type="EMBL" id="KAB2632681.1"/>
    </source>
</evidence>